<organism evidence="1">
    <name type="scientific">uncultured Caudovirales phage</name>
    <dbReference type="NCBI Taxonomy" id="2100421"/>
    <lineage>
        <taxon>Viruses</taxon>
        <taxon>Duplodnaviria</taxon>
        <taxon>Heunggongvirae</taxon>
        <taxon>Uroviricota</taxon>
        <taxon>Caudoviricetes</taxon>
        <taxon>Peduoviridae</taxon>
        <taxon>Maltschvirus</taxon>
        <taxon>Maltschvirus maltsch</taxon>
    </lineage>
</organism>
<proteinExistence type="predicted"/>
<accession>A0A6J7X2R7</accession>
<reference evidence="1" key="1">
    <citation type="submission" date="2020-05" db="EMBL/GenBank/DDBJ databases">
        <authorList>
            <person name="Chiriac C."/>
            <person name="Salcher M."/>
            <person name="Ghai R."/>
            <person name="Kavagutti S V."/>
        </authorList>
    </citation>
    <scope>NUCLEOTIDE SEQUENCE</scope>
</reference>
<dbReference type="EMBL" id="LR798321">
    <property type="protein sequence ID" value="CAB5223428.1"/>
    <property type="molecule type" value="Genomic_DNA"/>
</dbReference>
<gene>
    <name evidence="1" type="ORF">UFOVP383_42</name>
</gene>
<name>A0A6J7X2R7_9CAUD</name>
<evidence type="ECO:0000313" key="1">
    <source>
        <dbReference type="EMBL" id="CAB5223428.1"/>
    </source>
</evidence>
<protein>
    <submittedName>
        <fullName evidence="1">Uncharacterized protein</fullName>
    </submittedName>
</protein>
<sequence>MIIWDKGFTRPVETELPKEEEDEGIPLSPFFVVDALEDIEEPIKDQQKSAKGFGAK</sequence>